<dbReference type="InterPro" id="IPR032808">
    <property type="entry name" value="DoxX"/>
</dbReference>
<evidence type="ECO:0000256" key="2">
    <source>
        <dbReference type="ARBA" id="ARBA00006679"/>
    </source>
</evidence>
<gene>
    <name evidence="8" type="ORF">ABR189_10280</name>
</gene>
<evidence type="ECO:0000256" key="3">
    <source>
        <dbReference type="ARBA" id="ARBA00022475"/>
    </source>
</evidence>
<proteinExistence type="inferred from homology"/>
<feature type="transmembrane region" description="Helical" evidence="7">
    <location>
        <begin position="82"/>
        <end position="98"/>
    </location>
</feature>
<feature type="transmembrane region" description="Helical" evidence="7">
    <location>
        <begin position="118"/>
        <end position="139"/>
    </location>
</feature>
<evidence type="ECO:0000256" key="4">
    <source>
        <dbReference type="ARBA" id="ARBA00022692"/>
    </source>
</evidence>
<keyword evidence="6 7" id="KW-0472">Membrane</keyword>
<keyword evidence="3" id="KW-1003">Cell membrane</keyword>
<keyword evidence="9" id="KW-1185">Reference proteome</keyword>
<feature type="transmembrane region" description="Helical" evidence="7">
    <location>
        <begin position="55"/>
        <end position="75"/>
    </location>
</feature>
<dbReference type="PANTHER" id="PTHR33452">
    <property type="entry name" value="OXIDOREDUCTASE CATD-RELATED"/>
    <property type="match status" value="1"/>
</dbReference>
<keyword evidence="4 7" id="KW-0812">Transmembrane</keyword>
<accession>A0ABV2T409</accession>
<evidence type="ECO:0000256" key="7">
    <source>
        <dbReference type="SAM" id="Phobius"/>
    </source>
</evidence>
<dbReference type="InterPro" id="IPR051907">
    <property type="entry name" value="DoxX-like_oxidoreductase"/>
</dbReference>
<comment type="caution">
    <text evidence="8">The sequence shown here is derived from an EMBL/GenBank/DDBJ whole genome shotgun (WGS) entry which is preliminary data.</text>
</comment>
<sequence length="147" mass="16165">MLKRLLQTDNDITTFLLRITLGLVILPHGLQKLFGMFGGYGFKATMQYFTEQSHIPALLAFMVIITESIGSLLVVLGFTTRIWAALIAIIMAVASFMHSGNGFFMNWTGAQAGEGFEYHLLAIGIALVLIIKGGGRWSADRQLSLKK</sequence>
<evidence type="ECO:0000313" key="9">
    <source>
        <dbReference type="Proteomes" id="UP001549749"/>
    </source>
</evidence>
<feature type="transmembrane region" description="Helical" evidence="7">
    <location>
        <begin position="12"/>
        <end position="30"/>
    </location>
</feature>
<evidence type="ECO:0000256" key="1">
    <source>
        <dbReference type="ARBA" id="ARBA00004651"/>
    </source>
</evidence>
<dbReference type="PANTHER" id="PTHR33452:SF1">
    <property type="entry name" value="INNER MEMBRANE PROTEIN YPHA-RELATED"/>
    <property type="match status" value="1"/>
</dbReference>
<evidence type="ECO:0000256" key="6">
    <source>
        <dbReference type="ARBA" id="ARBA00023136"/>
    </source>
</evidence>
<comment type="subcellular location">
    <subcellularLocation>
        <location evidence="1">Cell membrane</location>
        <topology evidence="1">Multi-pass membrane protein</topology>
    </subcellularLocation>
</comment>
<evidence type="ECO:0000313" key="8">
    <source>
        <dbReference type="EMBL" id="MET6997758.1"/>
    </source>
</evidence>
<dbReference type="Proteomes" id="UP001549749">
    <property type="component" value="Unassembled WGS sequence"/>
</dbReference>
<protein>
    <submittedName>
        <fullName evidence="8">DoxX family protein</fullName>
    </submittedName>
</protein>
<name>A0ABV2T409_9BACT</name>
<dbReference type="Pfam" id="PF07681">
    <property type="entry name" value="DoxX"/>
    <property type="match status" value="1"/>
</dbReference>
<dbReference type="EMBL" id="JBEXAC010000001">
    <property type="protein sequence ID" value="MET6997758.1"/>
    <property type="molecule type" value="Genomic_DNA"/>
</dbReference>
<keyword evidence="5 7" id="KW-1133">Transmembrane helix</keyword>
<dbReference type="RefSeq" id="WP_354660393.1">
    <property type="nucleotide sequence ID" value="NZ_JBEXAC010000001.1"/>
</dbReference>
<comment type="similarity">
    <text evidence="2">Belongs to the DoxX family.</text>
</comment>
<organism evidence="8 9">
    <name type="scientific">Chitinophaga defluvii</name>
    <dbReference type="NCBI Taxonomy" id="3163343"/>
    <lineage>
        <taxon>Bacteria</taxon>
        <taxon>Pseudomonadati</taxon>
        <taxon>Bacteroidota</taxon>
        <taxon>Chitinophagia</taxon>
        <taxon>Chitinophagales</taxon>
        <taxon>Chitinophagaceae</taxon>
        <taxon>Chitinophaga</taxon>
    </lineage>
</organism>
<evidence type="ECO:0000256" key="5">
    <source>
        <dbReference type="ARBA" id="ARBA00022989"/>
    </source>
</evidence>
<reference evidence="8 9" key="1">
    <citation type="submission" date="2024-06" db="EMBL/GenBank/DDBJ databases">
        <title>Chitinophaga defluvii sp. nov., isolated from municipal sewage.</title>
        <authorList>
            <person name="Zhang L."/>
        </authorList>
    </citation>
    <scope>NUCLEOTIDE SEQUENCE [LARGE SCALE GENOMIC DNA]</scope>
    <source>
        <strain evidence="8 9">H8</strain>
    </source>
</reference>